<evidence type="ECO:0000256" key="1">
    <source>
        <dbReference type="ARBA" id="ARBA00007177"/>
    </source>
</evidence>
<evidence type="ECO:0000313" key="4">
    <source>
        <dbReference type="EMBL" id="GCF09947.1"/>
    </source>
</evidence>
<dbReference type="InterPro" id="IPR002669">
    <property type="entry name" value="UreD"/>
</dbReference>
<evidence type="ECO:0000313" key="5">
    <source>
        <dbReference type="Proteomes" id="UP000322530"/>
    </source>
</evidence>
<dbReference type="AlphaFoldDB" id="A0A5A5TF30"/>
<name>A0A5A5TF30_9CHLR</name>
<comment type="function">
    <text evidence="3">Required for maturation of urease via the functional incorporation of the urease nickel metallocenter.</text>
</comment>
<gene>
    <name evidence="3 4" type="primary">ureD</name>
    <name evidence="4" type="ORF">KDI_35110</name>
</gene>
<organism evidence="4 5">
    <name type="scientific">Dictyobacter arantiisoli</name>
    <dbReference type="NCBI Taxonomy" id="2014874"/>
    <lineage>
        <taxon>Bacteria</taxon>
        <taxon>Bacillati</taxon>
        <taxon>Chloroflexota</taxon>
        <taxon>Ktedonobacteria</taxon>
        <taxon>Ktedonobacterales</taxon>
        <taxon>Dictyobacteraceae</taxon>
        <taxon>Dictyobacter</taxon>
    </lineage>
</organism>
<protein>
    <recommendedName>
        <fullName evidence="3">Urease accessory protein UreD</fullName>
    </recommendedName>
</protein>
<dbReference type="GO" id="GO:0005737">
    <property type="term" value="C:cytoplasm"/>
    <property type="evidence" value="ECO:0007669"/>
    <property type="project" value="UniProtKB-SubCell"/>
</dbReference>
<dbReference type="Proteomes" id="UP000322530">
    <property type="component" value="Unassembled WGS sequence"/>
</dbReference>
<comment type="subcellular location">
    <subcellularLocation>
        <location evidence="3">Cytoplasm</location>
    </subcellularLocation>
</comment>
<evidence type="ECO:0000256" key="2">
    <source>
        <dbReference type="ARBA" id="ARBA00023186"/>
    </source>
</evidence>
<dbReference type="PANTHER" id="PTHR33643:SF1">
    <property type="entry name" value="UREASE ACCESSORY PROTEIN D"/>
    <property type="match status" value="1"/>
</dbReference>
<comment type="subunit">
    <text evidence="3">UreD, UreF and UreG form a complex that acts as a GTP-hydrolysis-dependent molecular chaperone, activating the urease apoprotein by helping to assemble the nickel containing metallocenter of UreC. The UreE protein probably delivers the nickel.</text>
</comment>
<dbReference type="HAMAP" id="MF_01384">
    <property type="entry name" value="UreD"/>
    <property type="match status" value="1"/>
</dbReference>
<accession>A0A5A5TF30</accession>
<dbReference type="PANTHER" id="PTHR33643">
    <property type="entry name" value="UREASE ACCESSORY PROTEIN D"/>
    <property type="match status" value="1"/>
</dbReference>
<dbReference type="EMBL" id="BIXY01000055">
    <property type="protein sequence ID" value="GCF09947.1"/>
    <property type="molecule type" value="Genomic_DNA"/>
</dbReference>
<sequence>MGSLSLGFKCSEETQQTQLYVYEQQPPLKVIRAFPLPAGGALVHLHNISGGVLGGDQLNIAVDVQAGAYAQLTTTSATRLYRSRNGVIPARQTTHIHVAEHGLLEYVPDPLIPFAGARYQQQTRIELARGAGLLWWETVAPGRVARGELFAYDLLQLEYEISVEGRPIALEKIKLEPRQRSLSSLARLGPYHYFTSFYICKVGLDAAYWLSLEKECSLLAQQLTCADEIRWGVSTLAAHGIVVRALSKRGTALAGGLHAFWDMVTQALYGRKSIPPRKIY</sequence>
<dbReference type="OrthoDB" id="9807968at2"/>
<comment type="caution">
    <text evidence="4">The sequence shown here is derived from an EMBL/GenBank/DDBJ whole genome shotgun (WGS) entry which is preliminary data.</text>
</comment>
<keyword evidence="2 3" id="KW-0143">Chaperone</keyword>
<keyword evidence="5" id="KW-1185">Reference proteome</keyword>
<reference evidence="4 5" key="1">
    <citation type="submission" date="2019-01" db="EMBL/GenBank/DDBJ databases">
        <title>Draft genome sequence of Dictyobacter sp. Uno17.</title>
        <authorList>
            <person name="Wang C.M."/>
            <person name="Zheng Y."/>
            <person name="Sakai Y."/>
            <person name="Abe K."/>
            <person name="Yokota A."/>
            <person name="Yabe S."/>
        </authorList>
    </citation>
    <scope>NUCLEOTIDE SEQUENCE [LARGE SCALE GENOMIC DNA]</scope>
    <source>
        <strain evidence="4 5">Uno17</strain>
    </source>
</reference>
<dbReference type="GO" id="GO:0016151">
    <property type="term" value="F:nickel cation binding"/>
    <property type="evidence" value="ECO:0007669"/>
    <property type="project" value="UniProtKB-UniRule"/>
</dbReference>
<proteinExistence type="inferred from homology"/>
<evidence type="ECO:0000256" key="3">
    <source>
        <dbReference type="HAMAP-Rule" id="MF_01384"/>
    </source>
</evidence>
<keyword evidence="3" id="KW-0963">Cytoplasm</keyword>
<keyword evidence="3" id="KW-0996">Nickel insertion</keyword>
<dbReference type="Pfam" id="PF01774">
    <property type="entry name" value="UreD"/>
    <property type="match status" value="1"/>
</dbReference>
<comment type="similarity">
    <text evidence="1 3">Belongs to the UreD family.</text>
</comment>